<dbReference type="Proteomes" id="UP001432060">
    <property type="component" value="Chromosome"/>
</dbReference>
<dbReference type="PANTHER" id="PTHR44688:SF16">
    <property type="entry name" value="DNA-BINDING TRANSCRIPTIONAL ACTIVATOR DEVR_DOSR"/>
    <property type="match status" value="1"/>
</dbReference>
<dbReference type="Gene3D" id="1.10.10.10">
    <property type="entry name" value="Winged helix-like DNA-binding domain superfamily/Winged helix DNA-binding domain"/>
    <property type="match status" value="1"/>
</dbReference>
<feature type="domain" description="HTH luxR-type" evidence="4">
    <location>
        <begin position="283"/>
        <end position="346"/>
    </location>
</feature>
<dbReference type="SMART" id="SM00421">
    <property type="entry name" value="HTH_LUXR"/>
    <property type="match status" value="1"/>
</dbReference>
<evidence type="ECO:0000313" key="5">
    <source>
        <dbReference type="EMBL" id="WUT87331.1"/>
    </source>
</evidence>
<dbReference type="Pfam" id="PF00196">
    <property type="entry name" value="GerE"/>
    <property type="match status" value="1"/>
</dbReference>
<keyword evidence="3" id="KW-0804">Transcription</keyword>
<evidence type="ECO:0000256" key="2">
    <source>
        <dbReference type="ARBA" id="ARBA00023125"/>
    </source>
</evidence>
<evidence type="ECO:0000256" key="1">
    <source>
        <dbReference type="ARBA" id="ARBA00023015"/>
    </source>
</evidence>
<dbReference type="CDD" id="cd06170">
    <property type="entry name" value="LuxR_C_like"/>
    <property type="match status" value="1"/>
</dbReference>
<keyword evidence="6" id="KW-1185">Reference proteome</keyword>
<accession>A0ABZ1XUU2</accession>
<dbReference type="InterPro" id="IPR000792">
    <property type="entry name" value="Tscrpt_reg_LuxR_C"/>
</dbReference>
<evidence type="ECO:0000313" key="6">
    <source>
        <dbReference type="Proteomes" id="UP001432060"/>
    </source>
</evidence>
<name>A0ABZ1XUU2_9ACTN</name>
<dbReference type="InterPro" id="IPR016032">
    <property type="entry name" value="Sig_transdc_resp-reg_C-effctor"/>
</dbReference>
<keyword evidence="1" id="KW-0805">Transcription regulation</keyword>
<dbReference type="SUPFAM" id="SSF46894">
    <property type="entry name" value="C-terminal effector domain of the bipartite response regulators"/>
    <property type="match status" value="1"/>
</dbReference>
<dbReference type="PANTHER" id="PTHR44688">
    <property type="entry name" value="DNA-BINDING TRANSCRIPTIONAL ACTIVATOR DEVR_DOSR"/>
    <property type="match status" value="1"/>
</dbReference>
<dbReference type="SUPFAM" id="SSF55781">
    <property type="entry name" value="GAF domain-like"/>
    <property type="match status" value="1"/>
</dbReference>
<gene>
    <name evidence="5" type="ORF">OG515_36545</name>
</gene>
<dbReference type="PRINTS" id="PR00038">
    <property type="entry name" value="HTHLUXR"/>
</dbReference>
<keyword evidence="2" id="KW-0238">DNA-binding</keyword>
<proteinExistence type="predicted"/>
<dbReference type="RefSeq" id="WP_329404341.1">
    <property type="nucleotide sequence ID" value="NZ_CP109019.1"/>
</dbReference>
<sequence>MTVQTERSRLAIPSVGAQAVTVEGLGEALSAEIGRCVPHDGYWLVGADPLTLAASFQTMRNGISAEGQRTLEREFGQPEEAFPFPELIFGPTPVGVLSRSAHEHRRSARLHEVMREAGLGSEMRLALVHGGRVRGGLVLFRRRGARPFSEPEAEAAARLAGPLAAALQGFVASKPLRVAPFTGPPGVAIVGEDDTIRAATPAIRSLLREHVLAGGPVIDDEALFSALCNITHTARRSAEGTAATRLFTSRGWALLHAQPMDDLARGDTVVTLQPASGATLLPVAVEWYGLTSREHDVLRHLAQGLPAKNIARTLGLSTHTVNSHMQAVYRKVGVAGREDLMAALVG</sequence>
<dbReference type="InterPro" id="IPR036388">
    <property type="entry name" value="WH-like_DNA-bd_sf"/>
</dbReference>
<dbReference type="Gene3D" id="3.30.450.40">
    <property type="match status" value="1"/>
</dbReference>
<dbReference type="EMBL" id="CP109019">
    <property type="protein sequence ID" value="WUT87331.1"/>
    <property type="molecule type" value="Genomic_DNA"/>
</dbReference>
<evidence type="ECO:0000259" key="4">
    <source>
        <dbReference type="PROSITE" id="PS50043"/>
    </source>
</evidence>
<evidence type="ECO:0000256" key="3">
    <source>
        <dbReference type="ARBA" id="ARBA00023163"/>
    </source>
</evidence>
<reference evidence="5" key="1">
    <citation type="submission" date="2022-10" db="EMBL/GenBank/DDBJ databases">
        <title>The complete genomes of actinobacterial strains from the NBC collection.</title>
        <authorList>
            <person name="Joergensen T.S."/>
            <person name="Alvarez Arevalo M."/>
            <person name="Sterndorff E.B."/>
            <person name="Faurdal D."/>
            <person name="Vuksanovic O."/>
            <person name="Mourched A.-S."/>
            <person name="Charusanti P."/>
            <person name="Shaw S."/>
            <person name="Blin K."/>
            <person name="Weber T."/>
        </authorList>
    </citation>
    <scope>NUCLEOTIDE SEQUENCE</scope>
    <source>
        <strain evidence="5">NBC_00668</strain>
    </source>
</reference>
<protein>
    <submittedName>
        <fullName evidence="5">LuxR C-terminal-related transcriptional regulator</fullName>
    </submittedName>
</protein>
<dbReference type="InterPro" id="IPR029016">
    <property type="entry name" value="GAF-like_dom_sf"/>
</dbReference>
<dbReference type="PROSITE" id="PS50043">
    <property type="entry name" value="HTH_LUXR_2"/>
    <property type="match status" value="1"/>
</dbReference>
<dbReference type="PROSITE" id="PS00622">
    <property type="entry name" value="HTH_LUXR_1"/>
    <property type="match status" value="1"/>
</dbReference>
<organism evidence="5 6">
    <name type="scientific">Streptomyces melanogenes</name>
    <dbReference type="NCBI Taxonomy" id="67326"/>
    <lineage>
        <taxon>Bacteria</taxon>
        <taxon>Bacillati</taxon>
        <taxon>Actinomycetota</taxon>
        <taxon>Actinomycetes</taxon>
        <taxon>Kitasatosporales</taxon>
        <taxon>Streptomycetaceae</taxon>
        <taxon>Streptomyces</taxon>
    </lineage>
</organism>